<gene>
    <name evidence="3" type="ORF">PS2015_71</name>
</gene>
<dbReference type="AlphaFoldDB" id="A0A0S2K8V1"/>
<dbReference type="PROSITE" id="PS50005">
    <property type="entry name" value="TPR"/>
    <property type="match status" value="1"/>
</dbReference>
<dbReference type="SMART" id="SM00028">
    <property type="entry name" value="TPR"/>
    <property type="match status" value="1"/>
</dbReference>
<dbReference type="SUPFAM" id="SSF48452">
    <property type="entry name" value="TPR-like"/>
    <property type="match status" value="1"/>
</dbReference>
<organism evidence="3 4">
    <name type="scientific">Pseudohongiella spirulinae</name>
    <dbReference type="NCBI Taxonomy" id="1249552"/>
    <lineage>
        <taxon>Bacteria</taxon>
        <taxon>Pseudomonadati</taxon>
        <taxon>Pseudomonadota</taxon>
        <taxon>Gammaproteobacteria</taxon>
        <taxon>Pseudomonadales</taxon>
        <taxon>Pseudohongiellaceae</taxon>
        <taxon>Pseudohongiella</taxon>
    </lineage>
</organism>
<dbReference type="KEGG" id="pspi:PS2015_71"/>
<dbReference type="InterPro" id="IPR019734">
    <property type="entry name" value="TPR_rpt"/>
</dbReference>
<feature type="chain" id="PRO_5006601301" evidence="2">
    <location>
        <begin position="31"/>
        <end position="449"/>
    </location>
</feature>
<dbReference type="OrthoDB" id="7056677at2"/>
<protein>
    <submittedName>
        <fullName evidence="3">Uncharacterized protein</fullName>
    </submittedName>
</protein>
<dbReference type="Pfam" id="PF14559">
    <property type="entry name" value="TPR_19"/>
    <property type="match status" value="1"/>
</dbReference>
<dbReference type="RefSeq" id="WP_058020303.1">
    <property type="nucleotide sequence ID" value="NZ_CP013189.1"/>
</dbReference>
<dbReference type="InterPro" id="IPR011990">
    <property type="entry name" value="TPR-like_helical_dom_sf"/>
</dbReference>
<dbReference type="EMBL" id="CP013189">
    <property type="protein sequence ID" value="ALO44769.1"/>
    <property type="molecule type" value="Genomic_DNA"/>
</dbReference>
<keyword evidence="2" id="KW-0732">Signal</keyword>
<dbReference type="Gene3D" id="1.25.40.10">
    <property type="entry name" value="Tetratricopeptide repeat domain"/>
    <property type="match status" value="1"/>
</dbReference>
<dbReference type="Proteomes" id="UP000065641">
    <property type="component" value="Chromosome"/>
</dbReference>
<name>A0A0S2K8V1_9GAMM</name>
<feature type="signal peptide" evidence="2">
    <location>
        <begin position="1"/>
        <end position="30"/>
    </location>
</feature>
<evidence type="ECO:0000256" key="1">
    <source>
        <dbReference type="PROSITE-ProRule" id="PRU00339"/>
    </source>
</evidence>
<accession>A0A0S2K8V1</accession>
<evidence type="ECO:0000313" key="3">
    <source>
        <dbReference type="EMBL" id="ALO44769.1"/>
    </source>
</evidence>
<proteinExistence type="predicted"/>
<evidence type="ECO:0000313" key="4">
    <source>
        <dbReference type="Proteomes" id="UP000065641"/>
    </source>
</evidence>
<feature type="repeat" description="TPR" evidence="1">
    <location>
        <begin position="68"/>
        <end position="101"/>
    </location>
</feature>
<keyword evidence="1" id="KW-0802">TPR repeat</keyword>
<keyword evidence="4" id="KW-1185">Reference proteome</keyword>
<reference evidence="3 4" key="1">
    <citation type="submission" date="2015-11" db="EMBL/GenBank/DDBJ databases">
        <authorList>
            <person name="Zhang Y."/>
            <person name="Guo Z."/>
        </authorList>
    </citation>
    <scope>NUCLEOTIDE SEQUENCE [LARGE SCALE GENOMIC DNA]</scope>
    <source>
        <strain evidence="3 4">KCTC 32221</strain>
    </source>
</reference>
<dbReference type="STRING" id="1249552.PS2015_71"/>
<sequence length="449" mass="49496" precursor="true">MPAFPCFSYNLSRRTLLLLALIIAAPGKLAAQSCPDMTPWLSLAADDDSWVTIESQLTPLMSRCLQDSNYFALLGAAQLNNGRLGSALESLERALLLNPDNGGAQIDYAQALFLQGQLFSALAMNEKLLARNDVPQDVRNLLQQRQQSWQSMTRQTGFLAEILAGHDNNLNSAPSPSQITLTLSGDSVVLPLNPEYQPVSGPYLNMRLAARYRQLTPQNQHNAILEVRGRVSEDRSSDMAQIDLRYAFIHPGSPLSWQASTAVNNLFYGGSPLYTATEAGGQIRMGGLSGCTPFLVAAAQHQLFHEQSRLNAVEGKLGIGGHCALNGASSQQVSAELSLLGNHPMHGNRPGGDRRGWQMTVDWQQPVGQGQLLVQLSHTRLQDSRGYNPLLADGAQRWLRRTYGLFQYSRPLNERLTLQLNLYRQYQGSNLELFRSTDATAELGVRYTF</sequence>
<evidence type="ECO:0000256" key="2">
    <source>
        <dbReference type="SAM" id="SignalP"/>
    </source>
</evidence>